<feature type="transmembrane region" description="Helical" evidence="7">
    <location>
        <begin position="374"/>
        <end position="396"/>
    </location>
</feature>
<evidence type="ECO:0000259" key="8">
    <source>
        <dbReference type="PROSITE" id="PS50850"/>
    </source>
</evidence>
<organism evidence="9 10">
    <name type="scientific">Cryobacterium melibiosiphilum</name>
    <dbReference type="NCBI Taxonomy" id="995039"/>
    <lineage>
        <taxon>Bacteria</taxon>
        <taxon>Bacillati</taxon>
        <taxon>Actinomycetota</taxon>
        <taxon>Actinomycetes</taxon>
        <taxon>Micrococcales</taxon>
        <taxon>Microbacteriaceae</taxon>
        <taxon>Cryobacterium</taxon>
    </lineage>
</organism>
<reference evidence="9 10" key="1">
    <citation type="submission" date="2018-09" db="EMBL/GenBank/DDBJ databases">
        <title>Novel species of Cryobacterium.</title>
        <authorList>
            <person name="Liu Q."/>
            <person name="Xin Y.-H."/>
        </authorList>
    </citation>
    <scope>NUCLEOTIDE SEQUENCE [LARGE SCALE GENOMIC DNA]</scope>
    <source>
        <strain evidence="9 10">Hh39</strain>
    </source>
</reference>
<dbReference type="CDD" id="cd06173">
    <property type="entry name" value="MFS_MefA_like"/>
    <property type="match status" value="1"/>
</dbReference>
<dbReference type="Gene3D" id="1.20.1250.20">
    <property type="entry name" value="MFS general substrate transporter like domains"/>
    <property type="match status" value="1"/>
</dbReference>
<feature type="transmembrane region" description="Helical" evidence="7">
    <location>
        <begin position="217"/>
        <end position="240"/>
    </location>
</feature>
<dbReference type="RefSeq" id="WP_119970433.1">
    <property type="nucleotide sequence ID" value="NZ_JBHSQA010000044.1"/>
</dbReference>
<keyword evidence="2" id="KW-0813">Transport</keyword>
<dbReference type="Pfam" id="PF05977">
    <property type="entry name" value="MFS_3"/>
    <property type="match status" value="1"/>
</dbReference>
<dbReference type="InterPro" id="IPR036259">
    <property type="entry name" value="MFS_trans_sf"/>
</dbReference>
<dbReference type="OrthoDB" id="145388at2"/>
<evidence type="ECO:0000256" key="5">
    <source>
        <dbReference type="ARBA" id="ARBA00022989"/>
    </source>
</evidence>
<evidence type="ECO:0000256" key="1">
    <source>
        <dbReference type="ARBA" id="ARBA00004651"/>
    </source>
</evidence>
<keyword evidence="10" id="KW-1185">Reference proteome</keyword>
<feature type="transmembrane region" description="Helical" evidence="7">
    <location>
        <begin position="307"/>
        <end position="327"/>
    </location>
</feature>
<dbReference type="InterPro" id="IPR020846">
    <property type="entry name" value="MFS_dom"/>
</dbReference>
<dbReference type="PANTHER" id="PTHR23513:SF6">
    <property type="entry name" value="MAJOR FACILITATOR SUPERFAMILY ASSOCIATED DOMAIN-CONTAINING PROTEIN"/>
    <property type="match status" value="1"/>
</dbReference>
<feature type="transmembrane region" description="Helical" evidence="7">
    <location>
        <begin position="284"/>
        <end position="301"/>
    </location>
</feature>
<keyword evidence="4 7" id="KW-0812">Transmembrane</keyword>
<comment type="caution">
    <text evidence="9">The sequence shown here is derived from an EMBL/GenBank/DDBJ whole genome shotgun (WGS) entry which is preliminary data.</text>
</comment>
<feature type="transmembrane region" description="Helical" evidence="7">
    <location>
        <begin position="158"/>
        <end position="184"/>
    </location>
</feature>
<keyword evidence="3" id="KW-1003">Cell membrane</keyword>
<feature type="transmembrane region" description="Helical" evidence="7">
    <location>
        <begin position="83"/>
        <end position="108"/>
    </location>
</feature>
<dbReference type="Proteomes" id="UP000272015">
    <property type="component" value="Unassembled WGS sequence"/>
</dbReference>
<evidence type="ECO:0000256" key="2">
    <source>
        <dbReference type="ARBA" id="ARBA00022448"/>
    </source>
</evidence>
<dbReference type="SUPFAM" id="SSF103473">
    <property type="entry name" value="MFS general substrate transporter"/>
    <property type="match status" value="1"/>
</dbReference>
<accession>A0A3A5MWL1</accession>
<dbReference type="PANTHER" id="PTHR23513">
    <property type="entry name" value="INTEGRAL MEMBRANE EFFLUX PROTEIN-RELATED"/>
    <property type="match status" value="1"/>
</dbReference>
<feature type="transmembrane region" description="Helical" evidence="7">
    <location>
        <begin position="348"/>
        <end position="368"/>
    </location>
</feature>
<protein>
    <submittedName>
        <fullName evidence="9">MFS transporter</fullName>
    </submittedName>
</protein>
<feature type="transmembrane region" description="Helical" evidence="7">
    <location>
        <begin position="41"/>
        <end position="63"/>
    </location>
</feature>
<evidence type="ECO:0000313" key="9">
    <source>
        <dbReference type="EMBL" id="RJT92159.1"/>
    </source>
</evidence>
<evidence type="ECO:0000256" key="7">
    <source>
        <dbReference type="SAM" id="Phobius"/>
    </source>
</evidence>
<sequence>MPLGSSYWKLWTSSGFSNLADGVFTIALPLVAIQLTQSPSLIAGLVVAARLPWLVFALTAGALADRLDRRTLMLVANLVRAILLLALVAVLLLGISSIWALYCVAFLVGVSETIYDTSAQSILPQIVQRDQLSRANGRLYAVELTANQFAGPPLGGMLMAFGAIAGFAVPATLWLIAVGALFLVPGKFRIDRLNKTTLRVDIAEGLRFLWHQRILRTLAVMTGMINFASSAGFALLVLFAVGPTSQMGLSGVGYGLLLTTSALGAFLGSFIAERLETRLGRSRALTLAIVGVSAFVGAPAVTNNPFILGLIFFIGGLLVVLWNVITVSLRQRITPNELLGRVNSVYRLLAWGTMPIGAATGGLLAHWLGLQTMFGIMGLLTLGLLVLMPLLTNAAIDAAEDPPPST</sequence>
<evidence type="ECO:0000256" key="4">
    <source>
        <dbReference type="ARBA" id="ARBA00022692"/>
    </source>
</evidence>
<name>A0A3A5MWL1_9MICO</name>
<evidence type="ECO:0000256" key="6">
    <source>
        <dbReference type="ARBA" id="ARBA00023136"/>
    </source>
</evidence>
<feature type="transmembrane region" description="Helical" evidence="7">
    <location>
        <begin position="252"/>
        <end position="272"/>
    </location>
</feature>
<dbReference type="EMBL" id="QZVS01000030">
    <property type="protein sequence ID" value="RJT92159.1"/>
    <property type="molecule type" value="Genomic_DNA"/>
</dbReference>
<evidence type="ECO:0000313" key="10">
    <source>
        <dbReference type="Proteomes" id="UP000272015"/>
    </source>
</evidence>
<evidence type="ECO:0000256" key="3">
    <source>
        <dbReference type="ARBA" id="ARBA00022475"/>
    </source>
</evidence>
<dbReference type="GO" id="GO:0005886">
    <property type="term" value="C:plasma membrane"/>
    <property type="evidence" value="ECO:0007669"/>
    <property type="project" value="UniProtKB-SubCell"/>
</dbReference>
<keyword evidence="6 7" id="KW-0472">Membrane</keyword>
<dbReference type="GO" id="GO:0022857">
    <property type="term" value="F:transmembrane transporter activity"/>
    <property type="evidence" value="ECO:0007669"/>
    <property type="project" value="InterPro"/>
</dbReference>
<feature type="domain" description="Major facilitator superfamily (MFS) profile" evidence="8">
    <location>
        <begin position="1"/>
        <end position="395"/>
    </location>
</feature>
<keyword evidence="5 7" id="KW-1133">Transmembrane helix</keyword>
<proteinExistence type="predicted"/>
<gene>
    <name evidence="9" type="ORF">D6T64_00590</name>
</gene>
<comment type="subcellular location">
    <subcellularLocation>
        <location evidence="1">Cell membrane</location>
        <topology evidence="1">Multi-pass membrane protein</topology>
    </subcellularLocation>
</comment>
<dbReference type="PROSITE" id="PS50850">
    <property type="entry name" value="MFS"/>
    <property type="match status" value="1"/>
</dbReference>
<dbReference type="AlphaFoldDB" id="A0A3A5MWL1"/>
<dbReference type="InterPro" id="IPR010290">
    <property type="entry name" value="TM_effector"/>
</dbReference>